<feature type="domain" description="RNA polymerase sigma factor 70 region 4 type 2" evidence="7">
    <location>
        <begin position="108"/>
        <end position="159"/>
    </location>
</feature>
<evidence type="ECO:0000259" key="6">
    <source>
        <dbReference type="Pfam" id="PF04542"/>
    </source>
</evidence>
<evidence type="ECO:0000259" key="7">
    <source>
        <dbReference type="Pfam" id="PF08281"/>
    </source>
</evidence>
<dbReference type="InterPro" id="IPR014325">
    <property type="entry name" value="RNA_pol_sigma-E_actinobac"/>
</dbReference>
<dbReference type="InterPro" id="IPR014284">
    <property type="entry name" value="RNA_pol_sigma-70_dom"/>
</dbReference>
<dbReference type="InterPro" id="IPR007627">
    <property type="entry name" value="RNA_pol_sigma70_r2"/>
</dbReference>
<dbReference type="SUPFAM" id="SSF88659">
    <property type="entry name" value="Sigma3 and sigma4 domains of RNA polymerase sigma factors"/>
    <property type="match status" value="1"/>
</dbReference>
<accession>A0ABP9F5G0</accession>
<dbReference type="InterPro" id="IPR036388">
    <property type="entry name" value="WH-like_DNA-bd_sf"/>
</dbReference>
<evidence type="ECO:0000256" key="5">
    <source>
        <dbReference type="ARBA" id="ARBA00023163"/>
    </source>
</evidence>
<dbReference type="PANTHER" id="PTHR43133:SF50">
    <property type="entry name" value="ECF RNA POLYMERASE SIGMA FACTOR SIGM"/>
    <property type="match status" value="1"/>
</dbReference>
<dbReference type="NCBIfam" id="TIGR02937">
    <property type="entry name" value="sigma70-ECF"/>
    <property type="match status" value="1"/>
</dbReference>
<dbReference type="InterPro" id="IPR013325">
    <property type="entry name" value="RNA_pol_sigma_r2"/>
</dbReference>
<protein>
    <submittedName>
        <fullName evidence="8">SigE family RNA polymerase sigma factor</fullName>
    </submittedName>
</protein>
<dbReference type="Gene3D" id="1.10.1740.10">
    <property type="match status" value="1"/>
</dbReference>
<dbReference type="CDD" id="cd06171">
    <property type="entry name" value="Sigma70_r4"/>
    <property type="match status" value="1"/>
</dbReference>
<dbReference type="InterPro" id="IPR039425">
    <property type="entry name" value="RNA_pol_sigma-70-like"/>
</dbReference>
<keyword evidence="4" id="KW-0238">DNA-binding</keyword>
<evidence type="ECO:0000256" key="3">
    <source>
        <dbReference type="ARBA" id="ARBA00023082"/>
    </source>
</evidence>
<dbReference type="Pfam" id="PF04542">
    <property type="entry name" value="Sigma70_r2"/>
    <property type="match status" value="1"/>
</dbReference>
<evidence type="ECO:0000256" key="1">
    <source>
        <dbReference type="ARBA" id="ARBA00010641"/>
    </source>
</evidence>
<comment type="similarity">
    <text evidence="1">Belongs to the sigma-70 factor family. ECF subfamily.</text>
</comment>
<dbReference type="RefSeq" id="WP_345579294.1">
    <property type="nucleotide sequence ID" value="NZ_BAABLV010000013.1"/>
</dbReference>
<dbReference type="PANTHER" id="PTHR43133">
    <property type="entry name" value="RNA POLYMERASE ECF-TYPE SIGMA FACTO"/>
    <property type="match status" value="1"/>
</dbReference>
<evidence type="ECO:0000313" key="9">
    <source>
        <dbReference type="Proteomes" id="UP001501521"/>
    </source>
</evidence>
<dbReference type="Pfam" id="PF08281">
    <property type="entry name" value="Sigma70_r4_2"/>
    <property type="match status" value="1"/>
</dbReference>
<dbReference type="NCBIfam" id="TIGR02983">
    <property type="entry name" value="SigE-fam_strep"/>
    <property type="match status" value="1"/>
</dbReference>
<dbReference type="SUPFAM" id="SSF88946">
    <property type="entry name" value="Sigma2 domain of RNA polymerase sigma factors"/>
    <property type="match status" value="1"/>
</dbReference>
<evidence type="ECO:0000313" key="8">
    <source>
        <dbReference type="EMBL" id="GAA4893165.1"/>
    </source>
</evidence>
<organism evidence="8 9">
    <name type="scientific">Tessaracoccus lubricantis</name>
    <dbReference type="NCBI Taxonomy" id="545543"/>
    <lineage>
        <taxon>Bacteria</taxon>
        <taxon>Bacillati</taxon>
        <taxon>Actinomycetota</taxon>
        <taxon>Actinomycetes</taxon>
        <taxon>Propionibacteriales</taxon>
        <taxon>Propionibacteriaceae</taxon>
        <taxon>Tessaracoccus</taxon>
    </lineage>
</organism>
<dbReference type="InterPro" id="IPR013249">
    <property type="entry name" value="RNA_pol_sigma70_r4_t2"/>
</dbReference>
<comment type="caution">
    <text evidence="8">The sequence shown here is derived from an EMBL/GenBank/DDBJ whole genome shotgun (WGS) entry which is preliminary data.</text>
</comment>
<keyword evidence="9" id="KW-1185">Reference proteome</keyword>
<keyword evidence="3" id="KW-0731">Sigma factor</keyword>
<keyword evidence="2" id="KW-0805">Transcription regulation</keyword>
<dbReference type="EMBL" id="BAABLV010000013">
    <property type="protein sequence ID" value="GAA4893165.1"/>
    <property type="molecule type" value="Genomic_DNA"/>
</dbReference>
<proteinExistence type="inferred from homology"/>
<reference evidence="9" key="1">
    <citation type="journal article" date="2019" name="Int. J. Syst. Evol. Microbiol.">
        <title>The Global Catalogue of Microorganisms (GCM) 10K type strain sequencing project: providing services to taxonomists for standard genome sequencing and annotation.</title>
        <authorList>
            <consortium name="The Broad Institute Genomics Platform"/>
            <consortium name="The Broad Institute Genome Sequencing Center for Infectious Disease"/>
            <person name="Wu L."/>
            <person name="Ma J."/>
        </authorList>
    </citation>
    <scope>NUCLEOTIDE SEQUENCE [LARGE SCALE GENOMIC DNA]</scope>
    <source>
        <strain evidence="9">JCM 19125</strain>
    </source>
</reference>
<dbReference type="Proteomes" id="UP001501521">
    <property type="component" value="Unassembled WGS sequence"/>
</dbReference>
<dbReference type="InterPro" id="IPR013324">
    <property type="entry name" value="RNA_pol_sigma_r3/r4-like"/>
</dbReference>
<evidence type="ECO:0000256" key="4">
    <source>
        <dbReference type="ARBA" id="ARBA00023125"/>
    </source>
</evidence>
<feature type="domain" description="RNA polymerase sigma-70 region 2" evidence="6">
    <location>
        <begin position="19"/>
        <end position="84"/>
    </location>
</feature>
<keyword evidence="5" id="KW-0804">Transcription</keyword>
<dbReference type="Gene3D" id="1.10.10.10">
    <property type="entry name" value="Winged helix-like DNA-binding domain superfamily/Winged helix DNA-binding domain"/>
    <property type="match status" value="1"/>
</dbReference>
<evidence type="ECO:0000256" key="2">
    <source>
        <dbReference type="ARBA" id="ARBA00023015"/>
    </source>
</evidence>
<name>A0ABP9F5G0_9ACTN</name>
<sequence>MSEAQPTVDETAVGFDSFVRTRRADLWRAAWLLTGDRDKADDLVQTALGRTYGRYTVLANDAKFEAYVRTTIYRTYVSWWRRKWNAELPSDDLPDSPTTSADQAVSMDVVRALAALPKMQRAVMVLRFLEDRTVTEVAELLGIAEGTVKAHTSQGRAALRASLHLSEEERS</sequence>
<gene>
    <name evidence="8" type="ORF">GCM10025789_07880</name>
</gene>